<evidence type="ECO:0000313" key="10">
    <source>
        <dbReference type="Proteomes" id="UP000823405"/>
    </source>
</evidence>
<evidence type="ECO:0000256" key="7">
    <source>
        <dbReference type="ARBA" id="ARBA00023186"/>
    </source>
</evidence>
<dbReference type="GO" id="GO:0005737">
    <property type="term" value="C:cytoplasm"/>
    <property type="evidence" value="ECO:0007669"/>
    <property type="project" value="UniProtKB-SubCell"/>
</dbReference>
<dbReference type="GO" id="GO:0003755">
    <property type="term" value="F:peptidyl-prolyl cis-trans isomerase activity"/>
    <property type="evidence" value="ECO:0007669"/>
    <property type="project" value="UniProtKB-KW"/>
</dbReference>
<protein>
    <recommendedName>
        <fullName evidence="4">peptidylprolyl isomerase</fullName>
        <ecNumber evidence="4">5.2.1.8</ecNumber>
    </recommendedName>
</protein>
<sequence length="179" mass="19858">MKIVKNTVVSLSYTLSDAQNELIEQSSEPMVYLHGGYEGTFPKIEQTLEGQELGFETKIQLEPTEAFGEYDAELIRVEPRSRFPEPLEVGMQFEGLLDEEDEDEDPDDLPIYIVTDIAEDHVVLDGNHPLAGVALRFDLKVVAVRAATAEEIDHHHVHGADGLALHSAAPEDDFAPVLH</sequence>
<evidence type="ECO:0000256" key="6">
    <source>
        <dbReference type="ARBA" id="ARBA00023110"/>
    </source>
</evidence>
<evidence type="ECO:0000256" key="5">
    <source>
        <dbReference type="ARBA" id="ARBA00022490"/>
    </source>
</evidence>
<gene>
    <name evidence="9" type="ORF">BGZ97_009766</name>
</gene>
<keyword evidence="8" id="KW-0413">Isomerase</keyword>
<proteinExistence type="inferred from homology"/>
<comment type="similarity">
    <text evidence="3">Belongs to the FKBP-type PPIase family.</text>
</comment>
<dbReference type="PANTHER" id="PTHR47861">
    <property type="entry name" value="FKBP-TYPE PEPTIDYL-PROLYL CIS-TRANS ISOMERASE SLYD"/>
    <property type="match status" value="1"/>
</dbReference>
<keyword evidence="5" id="KW-0963">Cytoplasm</keyword>
<evidence type="ECO:0000256" key="8">
    <source>
        <dbReference type="ARBA" id="ARBA00023235"/>
    </source>
</evidence>
<name>A0A9P6UUV9_9FUNG</name>
<dbReference type="PANTHER" id="PTHR47861:SF3">
    <property type="entry name" value="FKBP-TYPE PEPTIDYL-PROLYL CIS-TRANS ISOMERASE SLYD"/>
    <property type="match status" value="1"/>
</dbReference>
<keyword evidence="10" id="KW-1185">Reference proteome</keyword>
<keyword evidence="6" id="KW-0697">Rotamase</keyword>
<dbReference type="InterPro" id="IPR046357">
    <property type="entry name" value="PPIase_dom_sf"/>
</dbReference>
<reference evidence="9" key="1">
    <citation type="journal article" date="2020" name="Fungal Divers.">
        <title>Resolving the Mortierellaceae phylogeny through synthesis of multi-gene phylogenetics and phylogenomics.</title>
        <authorList>
            <person name="Vandepol N."/>
            <person name="Liber J."/>
            <person name="Desiro A."/>
            <person name="Na H."/>
            <person name="Kennedy M."/>
            <person name="Barry K."/>
            <person name="Grigoriev I.V."/>
            <person name="Miller A.N."/>
            <person name="O'Donnell K."/>
            <person name="Stajich J.E."/>
            <person name="Bonito G."/>
        </authorList>
    </citation>
    <scope>NUCLEOTIDE SEQUENCE</scope>
    <source>
        <strain evidence="9">NVP60</strain>
    </source>
</reference>
<dbReference type="AlphaFoldDB" id="A0A9P6UUV9"/>
<dbReference type="Gene3D" id="3.10.50.40">
    <property type="match status" value="1"/>
</dbReference>
<comment type="subcellular location">
    <subcellularLocation>
        <location evidence="2">Cytoplasm</location>
    </subcellularLocation>
</comment>
<keyword evidence="7" id="KW-0143">Chaperone</keyword>
<evidence type="ECO:0000256" key="4">
    <source>
        <dbReference type="ARBA" id="ARBA00013194"/>
    </source>
</evidence>
<accession>A0A9P6UUV9</accession>
<dbReference type="SUPFAM" id="SSF54534">
    <property type="entry name" value="FKBP-like"/>
    <property type="match status" value="1"/>
</dbReference>
<dbReference type="EC" id="5.2.1.8" evidence="4"/>
<comment type="catalytic activity">
    <reaction evidence="1">
        <text>[protein]-peptidylproline (omega=180) = [protein]-peptidylproline (omega=0)</text>
        <dbReference type="Rhea" id="RHEA:16237"/>
        <dbReference type="Rhea" id="RHEA-COMP:10747"/>
        <dbReference type="Rhea" id="RHEA-COMP:10748"/>
        <dbReference type="ChEBI" id="CHEBI:83833"/>
        <dbReference type="ChEBI" id="CHEBI:83834"/>
        <dbReference type="EC" id="5.2.1.8"/>
    </reaction>
</comment>
<evidence type="ECO:0000313" key="9">
    <source>
        <dbReference type="EMBL" id="KAG0321907.1"/>
    </source>
</evidence>
<dbReference type="Proteomes" id="UP000823405">
    <property type="component" value="Unassembled WGS sequence"/>
</dbReference>
<evidence type="ECO:0000256" key="1">
    <source>
        <dbReference type="ARBA" id="ARBA00000971"/>
    </source>
</evidence>
<evidence type="ECO:0000256" key="2">
    <source>
        <dbReference type="ARBA" id="ARBA00004496"/>
    </source>
</evidence>
<evidence type="ECO:0000256" key="3">
    <source>
        <dbReference type="ARBA" id="ARBA00006577"/>
    </source>
</evidence>
<comment type="caution">
    <text evidence="9">The sequence shown here is derived from an EMBL/GenBank/DDBJ whole genome shotgun (WGS) entry which is preliminary data.</text>
</comment>
<dbReference type="EMBL" id="JAAAIN010000048">
    <property type="protein sequence ID" value="KAG0321907.1"/>
    <property type="molecule type" value="Genomic_DNA"/>
</dbReference>
<organism evidence="9 10">
    <name type="scientific">Linnemannia gamsii</name>
    <dbReference type="NCBI Taxonomy" id="64522"/>
    <lineage>
        <taxon>Eukaryota</taxon>
        <taxon>Fungi</taxon>
        <taxon>Fungi incertae sedis</taxon>
        <taxon>Mucoromycota</taxon>
        <taxon>Mortierellomycotina</taxon>
        <taxon>Mortierellomycetes</taxon>
        <taxon>Mortierellales</taxon>
        <taxon>Mortierellaceae</taxon>
        <taxon>Linnemannia</taxon>
    </lineage>
</organism>
<dbReference type="OrthoDB" id="1902587at2759"/>